<keyword evidence="4 7" id="KW-0812">Transmembrane</keyword>
<dbReference type="Gene3D" id="1.20.81.30">
    <property type="entry name" value="Type II secretion system (T2SS), domain F"/>
    <property type="match status" value="1"/>
</dbReference>
<dbReference type="Pfam" id="PF00482">
    <property type="entry name" value="T2SSF"/>
    <property type="match status" value="1"/>
</dbReference>
<dbReference type="InterPro" id="IPR018076">
    <property type="entry name" value="T2SS_GspF_dom"/>
</dbReference>
<feature type="transmembrane region" description="Helical" evidence="7">
    <location>
        <begin position="45"/>
        <end position="77"/>
    </location>
</feature>
<feature type="transmembrane region" description="Helical" evidence="7">
    <location>
        <begin position="387"/>
        <end position="411"/>
    </location>
</feature>
<feature type="domain" description="Type II secretion system protein GspF" evidence="8">
    <location>
        <begin position="298"/>
        <end position="409"/>
    </location>
</feature>
<dbReference type="EMBL" id="CP001848">
    <property type="protein sequence ID" value="ADB16814.1"/>
    <property type="molecule type" value="Genomic_DNA"/>
</dbReference>
<dbReference type="InterPro" id="IPR042094">
    <property type="entry name" value="T2SS_GspF_sf"/>
</dbReference>
<name>D2R1U5_PIRSD</name>
<proteinExistence type="inferred from homology"/>
<sequence length="419" mass="46872" precursor="true">MGPVAFLLLLPLAVALKMASRLLEPLDQRSRASTYYLLDQVSHLLFIFVLFALIWVLTGWLSLLVNLLLIVVLLMYVDRFRRAEHEALLWSLAISAERGVNIIEAAEAYASESTSDVAIRSSAIATSLRGGQSLENAVRYARLRLSTCMKLAVSFGGRLGRVSPLLELQKSEAMAVANQLRGQVLNVIMLLFQLFVLCFVVCFTILKIMPVMRKILSEFGLKEPDAFQFVYRLLEQDWFFPLGGIIVTVVAIAGPILMALLIFIYVGWISRGLPGISWMTRRYDAALVLAGIRHGVLAGLPLDETLLRLAQVYPLWSIRHRLELARRRIAGGANWTTALQNVGLLPQADAALLDSAERAGNLPWALKAVSEGLLRRLLRWAERLNQFLWPCLIFMLGGVVFFMGYVVFVVLSELVRYLA</sequence>
<comment type="subcellular location">
    <subcellularLocation>
        <location evidence="1">Cell membrane</location>
        <topology evidence="1">Multi-pass membrane protein</topology>
    </subcellularLocation>
</comment>
<dbReference type="KEGG" id="psl:Psta_2140"/>
<reference evidence="9 10" key="1">
    <citation type="journal article" date="2009" name="Stand. Genomic Sci.">
        <title>Complete genome sequence of Pirellula staleyi type strain (ATCC 27377).</title>
        <authorList>
            <person name="Clum A."/>
            <person name="Tindall B.J."/>
            <person name="Sikorski J."/>
            <person name="Ivanova N."/>
            <person name="Mavrommatis K."/>
            <person name="Lucas S."/>
            <person name="Glavina del Rio T."/>
            <person name="Nolan M."/>
            <person name="Chen F."/>
            <person name="Tice H."/>
            <person name="Pitluck S."/>
            <person name="Cheng J.F."/>
            <person name="Chertkov O."/>
            <person name="Brettin T."/>
            <person name="Han C."/>
            <person name="Detter J.C."/>
            <person name="Kuske C."/>
            <person name="Bruce D."/>
            <person name="Goodwin L."/>
            <person name="Ovchinikova G."/>
            <person name="Pati A."/>
            <person name="Mikhailova N."/>
            <person name="Chen A."/>
            <person name="Palaniappan K."/>
            <person name="Land M."/>
            <person name="Hauser L."/>
            <person name="Chang Y.J."/>
            <person name="Jeffries C.D."/>
            <person name="Chain P."/>
            <person name="Rohde M."/>
            <person name="Goker M."/>
            <person name="Bristow J."/>
            <person name="Eisen J.A."/>
            <person name="Markowitz V."/>
            <person name="Hugenholtz P."/>
            <person name="Kyrpides N.C."/>
            <person name="Klenk H.P."/>
            <person name="Lapidus A."/>
        </authorList>
    </citation>
    <scope>NUCLEOTIDE SEQUENCE [LARGE SCALE GENOMIC DNA]</scope>
    <source>
        <strain evidence="10">ATCC 27377 / DSM 6068 / ICPB 4128</strain>
    </source>
</reference>
<feature type="transmembrane region" description="Helical" evidence="7">
    <location>
        <begin position="238"/>
        <end position="269"/>
    </location>
</feature>
<dbReference type="GO" id="GO:0005886">
    <property type="term" value="C:plasma membrane"/>
    <property type="evidence" value="ECO:0007669"/>
    <property type="project" value="UniProtKB-SubCell"/>
</dbReference>
<dbReference type="PANTHER" id="PTHR30012">
    <property type="entry name" value="GENERAL SECRETION PATHWAY PROTEIN"/>
    <property type="match status" value="1"/>
</dbReference>
<evidence type="ECO:0000256" key="2">
    <source>
        <dbReference type="ARBA" id="ARBA00005745"/>
    </source>
</evidence>
<evidence type="ECO:0000256" key="1">
    <source>
        <dbReference type="ARBA" id="ARBA00004651"/>
    </source>
</evidence>
<evidence type="ECO:0000313" key="9">
    <source>
        <dbReference type="EMBL" id="ADB16814.1"/>
    </source>
</evidence>
<keyword evidence="10" id="KW-1185">Reference proteome</keyword>
<evidence type="ECO:0000256" key="6">
    <source>
        <dbReference type="ARBA" id="ARBA00023136"/>
    </source>
</evidence>
<evidence type="ECO:0000256" key="4">
    <source>
        <dbReference type="ARBA" id="ARBA00022692"/>
    </source>
</evidence>
<dbReference type="AlphaFoldDB" id="D2R1U5"/>
<dbReference type="eggNOG" id="COG1459">
    <property type="taxonomic scope" value="Bacteria"/>
</dbReference>
<evidence type="ECO:0000313" key="10">
    <source>
        <dbReference type="Proteomes" id="UP000001887"/>
    </source>
</evidence>
<keyword evidence="3" id="KW-1003">Cell membrane</keyword>
<comment type="similarity">
    <text evidence="2">Belongs to the GSP F family.</text>
</comment>
<dbReference type="Proteomes" id="UP000001887">
    <property type="component" value="Chromosome"/>
</dbReference>
<evidence type="ECO:0000256" key="7">
    <source>
        <dbReference type="SAM" id="Phobius"/>
    </source>
</evidence>
<organism evidence="9 10">
    <name type="scientific">Pirellula staleyi (strain ATCC 27377 / DSM 6068 / ICPB 4128)</name>
    <name type="common">Pirella staleyi</name>
    <dbReference type="NCBI Taxonomy" id="530564"/>
    <lineage>
        <taxon>Bacteria</taxon>
        <taxon>Pseudomonadati</taxon>
        <taxon>Planctomycetota</taxon>
        <taxon>Planctomycetia</taxon>
        <taxon>Pirellulales</taxon>
        <taxon>Pirellulaceae</taxon>
        <taxon>Pirellula</taxon>
    </lineage>
</organism>
<dbReference type="InterPro" id="IPR003004">
    <property type="entry name" value="GspF/PilC"/>
</dbReference>
<keyword evidence="6 7" id="KW-0472">Membrane</keyword>
<keyword evidence="5 7" id="KW-1133">Transmembrane helix</keyword>
<feature type="transmembrane region" description="Helical" evidence="7">
    <location>
        <begin position="184"/>
        <end position="206"/>
    </location>
</feature>
<protein>
    <submittedName>
        <fullName evidence="9">Type II secretion system protein</fullName>
    </submittedName>
</protein>
<accession>D2R1U5</accession>
<dbReference type="PANTHER" id="PTHR30012:SF0">
    <property type="entry name" value="TYPE II SECRETION SYSTEM PROTEIN F-RELATED"/>
    <property type="match status" value="1"/>
</dbReference>
<gene>
    <name evidence="9" type="ordered locus">Psta_2140</name>
</gene>
<evidence type="ECO:0000259" key="8">
    <source>
        <dbReference type="Pfam" id="PF00482"/>
    </source>
</evidence>
<evidence type="ECO:0000256" key="5">
    <source>
        <dbReference type="ARBA" id="ARBA00022989"/>
    </source>
</evidence>
<dbReference type="OrthoDB" id="242349at2"/>
<evidence type="ECO:0000256" key="3">
    <source>
        <dbReference type="ARBA" id="ARBA00022475"/>
    </source>
</evidence>
<dbReference type="STRING" id="530564.Psta_2140"/>
<dbReference type="HOGENOM" id="CLU_655285_0_0_0"/>